<proteinExistence type="predicted"/>
<feature type="signal peptide" evidence="6">
    <location>
        <begin position="1"/>
        <end position="20"/>
    </location>
</feature>
<organism evidence="8 9">
    <name type="scientific">Lutibacter oricola</name>
    <dbReference type="NCBI Taxonomy" id="762486"/>
    <lineage>
        <taxon>Bacteria</taxon>
        <taxon>Pseudomonadati</taxon>
        <taxon>Bacteroidota</taxon>
        <taxon>Flavobacteriia</taxon>
        <taxon>Flavobacteriales</taxon>
        <taxon>Flavobacteriaceae</taxon>
        <taxon>Lutibacter</taxon>
    </lineage>
</organism>
<evidence type="ECO:0000256" key="1">
    <source>
        <dbReference type="ARBA" id="ARBA00022737"/>
    </source>
</evidence>
<evidence type="ECO:0000256" key="4">
    <source>
        <dbReference type="SAM" id="Coils"/>
    </source>
</evidence>
<dbReference type="PROSITE" id="PS50005">
    <property type="entry name" value="TPR"/>
    <property type="match status" value="2"/>
</dbReference>
<dbReference type="GO" id="GO:0000155">
    <property type="term" value="F:phosphorelay sensor kinase activity"/>
    <property type="evidence" value="ECO:0007669"/>
    <property type="project" value="InterPro"/>
</dbReference>
<name>A0A1H2TAP2_9FLAO</name>
<keyword evidence="4" id="KW-0175">Coiled coil</keyword>
<dbReference type="Gene3D" id="1.25.40.10">
    <property type="entry name" value="Tetratricopeptide repeat domain"/>
    <property type="match status" value="3"/>
</dbReference>
<dbReference type="InterPro" id="IPR010559">
    <property type="entry name" value="Sig_transdc_His_kin_internal"/>
</dbReference>
<keyword evidence="9" id="KW-1185">Reference proteome</keyword>
<dbReference type="STRING" id="762486.SAMN05444411_101661"/>
<dbReference type="Gene3D" id="3.30.565.10">
    <property type="entry name" value="Histidine kinase-like ATPase, C-terminal domain"/>
    <property type="match status" value="1"/>
</dbReference>
<dbReference type="SUPFAM" id="SSF49464">
    <property type="entry name" value="Carboxypeptidase regulatory domain-like"/>
    <property type="match status" value="1"/>
</dbReference>
<dbReference type="EMBL" id="FNNJ01000001">
    <property type="protein sequence ID" value="SDW40918.1"/>
    <property type="molecule type" value="Genomic_DNA"/>
</dbReference>
<feature type="repeat" description="TPR" evidence="3">
    <location>
        <begin position="229"/>
        <end position="262"/>
    </location>
</feature>
<keyword evidence="6" id="KW-0732">Signal</keyword>
<feature type="domain" description="Signal transduction histidine kinase internal region" evidence="7">
    <location>
        <begin position="525"/>
        <end position="603"/>
    </location>
</feature>
<gene>
    <name evidence="8" type="ORF">SAMN05444411_101661</name>
</gene>
<evidence type="ECO:0000259" key="7">
    <source>
        <dbReference type="Pfam" id="PF06580"/>
    </source>
</evidence>
<dbReference type="GO" id="GO:0016020">
    <property type="term" value="C:membrane"/>
    <property type="evidence" value="ECO:0007669"/>
    <property type="project" value="InterPro"/>
</dbReference>
<dbReference type="Pfam" id="PF06580">
    <property type="entry name" value="His_kinase"/>
    <property type="match status" value="1"/>
</dbReference>
<evidence type="ECO:0000256" key="6">
    <source>
        <dbReference type="SAM" id="SignalP"/>
    </source>
</evidence>
<dbReference type="RefSeq" id="WP_090119659.1">
    <property type="nucleotide sequence ID" value="NZ_FNNJ01000001.1"/>
</dbReference>
<dbReference type="PANTHER" id="PTHR34220:SF7">
    <property type="entry name" value="SENSOR HISTIDINE KINASE YPDA"/>
    <property type="match status" value="1"/>
</dbReference>
<feature type="repeat" description="TPR" evidence="3">
    <location>
        <begin position="159"/>
        <end position="192"/>
    </location>
</feature>
<dbReference type="SMART" id="SM00028">
    <property type="entry name" value="TPR"/>
    <property type="match status" value="3"/>
</dbReference>
<evidence type="ECO:0000313" key="8">
    <source>
        <dbReference type="EMBL" id="SDW40918.1"/>
    </source>
</evidence>
<evidence type="ECO:0000313" key="9">
    <source>
        <dbReference type="Proteomes" id="UP000199595"/>
    </source>
</evidence>
<dbReference type="Proteomes" id="UP000199595">
    <property type="component" value="Unassembled WGS sequence"/>
</dbReference>
<dbReference type="SUPFAM" id="SSF55874">
    <property type="entry name" value="ATPase domain of HSP90 chaperone/DNA topoisomerase II/histidine kinase"/>
    <property type="match status" value="1"/>
</dbReference>
<evidence type="ECO:0000256" key="5">
    <source>
        <dbReference type="SAM" id="Phobius"/>
    </source>
</evidence>
<keyword evidence="5" id="KW-0472">Membrane</keyword>
<evidence type="ECO:0000256" key="2">
    <source>
        <dbReference type="ARBA" id="ARBA00022803"/>
    </source>
</evidence>
<dbReference type="Pfam" id="PF13181">
    <property type="entry name" value="TPR_8"/>
    <property type="match status" value="1"/>
</dbReference>
<dbReference type="InterPro" id="IPR019734">
    <property type="entry name" value="TPR_rpt"/>
</dbReference>
<dbReference type="InterPro" id="IPR008969">
    <property type="entry name" value="CarboxyPept-like_regulatory"/>
</dbReference>
<dbReference type="InterPro" id="IPR013105">
    <property type="entry name" value="TPR_2"/>
</dbReference>
<dbReference type="InterPro" id="IPR011990">
    <property type="entry name" value="TPR-like_helical_dom_sf"/>
</dbReference>
<keyword evidence="2 3" id="KW-0802">TPR repeat</keyword>
<keyword evidence="5" id="KW-1133">Transmembrane helix</keyword>
<keyword evidence="1" id="KW-0677">Repeat</keyword>
<feature type="chain" id="PRO_5011541364" evidence="6">
    <location>
        <begin position="21"/>
        <end position="729"/>
    </location>
</feature>
<dbReference type="InterPro" id="IPR050640">
    <property type="entry name" value="Bact_2-comp_sensor_kinase"/>
</dbReference>
<protein>
    <submittedName>
        <fullName evidence="8">Tetratricopeptide repeat-containing protein</fullName>
    </submittedName>
</protein>
<dbReference type="InterPro" id="IPR036890">
    <property type="entry name" value="HATPase_C_sf"/>
</dbReference>
<sequence>MKLKSTLLLFFIVFTFQVNAQVKNSKSNSNYYSDFVADENGNRLNDITVRVQGSNRTTKTNINGEFTIEAKEGDVIELSKDGLLINTYVYDGSSEYQIEDNSGKSKIQSKFKSRIADQFPVFLDSAQYYKKNNPFKSIEFIEKALKSQTSKRGNSTNISSAYEVLGDVYMNLKQHDLASKNYKTALGSKSSTTLKLKLAKALSFENKNEESTKILTSILNKKMTSFQKIEVYETLGNNYFQLKNYSKAKEYFNNALEFSNTNNFNEKVTAIGSKLAEVARLQGKVTEAKKYLENSIKVSKKATLNKRAVITNTVANQYRDQQNFDKEIELKKQTLQELEDAELNEVITEDDSEEKISVQQLNLDIGNAYAKKKSYNKAIGYLEKSKNDATKVLDIETKKEAVEQLSEIYKNVGDYKKALSNYQEYVSLVDILYKKKEKEIEDVVAINKSLAEKQNRINSLEKDRELTESSYKLYESEQQITIENYKRQRLIIYSLIGGLLLLLVAVYFMYKSNKQRRLANNLLALKSLRSQMNPHFIFNALNSVNGFIAQNDERTANRYLTDFSTLMRNVLNNSEEDFIPLSKEIELLELYMKLEHSRFTDKFDYKVEIDPNLKISEYQIPPMLLQPYIENAVWHGLRYKQEKGFLKVAFYQKDAESICIEISDDGIGRKKSKELKTENQQKQKSKGMDNIKKRVAILNEMYSDKVDVFIEDLYKNNAGTKVVLTLKKD</sequence>
<accession>A0A1H2TAP2</accession>
<dbReference type="Pfam" id="PF07719">
    <property type="entry name" value="TPR_2"/>
    <property type="match status" value="1"/>
</dbReference>
<feature type="coiled-coil region" evidence="4">
    <location>
        <begin position="433"/>
        <end position="477"/>
    </location>
</feature>
<dbReference type="SUPFAM" id="SSF48452">
    <property type="entry name" value="TPR-like"/>
    <property type="match status" value="1"/>
</dbReference>
<dbReference type="PANTHER" id="PTHR34220">
    <property type="entry name" value="SENSOR HISTIDINE KINASE YPDA"/>
    <property type="match status" value="1"/>
</dbReference>
<evidence type="ECO:0000256" key="3">
    <source>
        <dbReference type="PROSITE-ProRule" id="PRU00339"/>
    </source>
</evidence>
<keyword evidence="5" id="KW-0812">Transmembrane</keyword>
<reference evidence="8 9" key="1">
    <citation type="submission" date="2016-10" db="EMBL/GenBank/DDBJ databases">
        <authorList>
            <person name="de Groot N.N."/>
        </authorList>
    </citation>
    <scope>NUCLEOTIDE SEQUENCE [LARGE SCALE GENOMIC DNA]</scope>
    <source>
        <strain evidence="8 9">DSM 24956</strain>
    </source>
</reference>
<dbReference type="SUPFAM" id="SSF81901">
    <property type="entry name" value="HCP-like"/>
    <property type="match status" value="1"/>
</dbReference>
<dbReference type="OrthoDB" id="6190788at2"/>
<feature type="transmembrane region" description="Helical" evidence="5">
    <location>
        <begin position="490"/>
        <end position="510"/>
    </location>
</feature>
<dbReference type="AlphaFoldDB" id="A0A1H2TAP2"/>